<dbReference type="PROSITE" id="PS51257">
    <property type="entry name" value="PROKAR_LIPOPROTEIN"/>
    <property type="match status" value="1"/>
</dbReference>
<proteinExistence type="inferred from homology"/>
<dbReference type="GO" id="GO:0030288">
    <property type="term" value="C:outer membrane-bounded periplasmic space"/>
    <property type="evidence" value="ECO:0007669"/>
    <property type="project" value="InterPro"/>
</dbReference>
<accession>A0A1F4U2Z7</accession>
<evidence type="ECO:0000313" key="7">
    <source>
        <dbReference type="Proteomes" id="UP000179242"/>
    </source>
</evidence>
<feature type="chain" id="PRO_5009730092" description="Flagellar P-ring protein" evidence="5">
    <location>
        <begin position="20"/>
        <end position="360"/>
    </location>
</feature>
<dbReference type="Pfam" id="PF02119">
    <property type="entry name" value="FlgI"/>
    <property type="match status" value="1"/>
</dbReference>
<dbReference type="Proteomes" id="UP000179242">
    <property type="component" value="Unassembled WGS sequence"/>
</dbReference>
<comment type="subcellular location">
    <subcellularLocation>
        <location evidence="2 5">Bacterial flagellum basal body</location>
    </subcellularLocation>
</comment>
<dbReference type="NCBIfam" id="NF003676">
    <property type="entry name" value="PRK05303.1"/>
    <property type="match status" value="1"/>
</dbReference>
<name>A0A1F4U2Z7_UNCSA</name>
<evidence type="ECO:0000256" key="1">
    <source>
        <dbReference type="ARBA" id="ARBA00002591"/>
    </source>
</evidence>
<dbReference type="PRINTS" id="PR01010">
    <property type="entry name" value="FLGPRINGFLGI"/>
</dbReference>
<evidence type="ECO:0000256" key="3">
    <source>
        <dbReference type="ARBA" id="ARBA00022729"/>
    </source>
</evidence>
<evidence type="ECO:0000256" key="2">
    <source>
        <dbReference type="ARBA" id="ARBA00004117"/>
    </source>
</evidence>
<comment type="function">
    <text evidence="1 5">Assembles around the rod to form the L-ring and probably protects the motor/basal body from shearing forces during rotation.</text>
</comment>
<evidence type="ECO:0000256" key="5">
    <source>
        <dbReference type="HAMAP-Rule" id="MF_00416"/>
    </source>
</evidence>
<dbReference type="GO" id="GO:0005198">
    <property type="term" value="F:structural molecule activity"/>
    <property type="evidence" value="ECO:0007669"/>
    <property type="project" value="InterPro"/>
</dbReference>
<dbReference type="PANTHER" id="PTHR30381:SF0">
    <property type="entry name" value="FLAGELLAR P-RING PROTEIN"/>
    <property type="match status" value="1"/>
</dbReference>
<comment type="caution">
    <text evidence="6">The sequence shown here is derived from an EMBL/GenBank/DDBJ whole genome shotgun (WGS) entry which is preliminary data.</text>
</comment>
<reference evidence="6 7" key="1">
    <citation type="journal article" date="2016" name="Nat. Commun.">
        <title>Thousands of microbial genomes shed light on interconnected biogeochemical processes in an aquifer system.</title>
        <authorList>
            <person name="Anantharaman K."/>
            <person name="Brown C.T."/>
            <person name="Hug L.A."/>
            <person name="Sharon I."/>
            <person name="Castelle C.J."/>
            <person name="Probst A.J."/>
            <person name="Thomas B.C."/>
            <person name="Singh A."/>
            <person name="Wilkins M.J."/>
            <person name="Karaoz U."/>
            <person name="Brodie E.L."/>
            <person name="Williams K.H."/>
            <person name="Hubbard S.S."/>
            <person name="Banfield J.F."/>
        </authorList>
    </citation>
    <scope>NUCLEOTIDE SEQUENCE [LARGE SCALE GENOMIC DNA]</scope>
</reference>
<dbReference type="HAMAP" id="MF_00416">
    <property type="entry name" value="FlgI"/>
    <property type="match status" value="1"/>
</dbReference>
<organism evidence="6 7">
    <name type="scientific">candidate division WOR-1 bacterium RIFOXYC2_FULL_46_14</name>
    <dbReference type="NCBI Taxonomy" id="1802587"/>
    <lineage>
        <taxon>Bacteria</taxon>
        <taxon>Bacillati</taxon>
        <taxon>Saganbacteria</taxon>
    </lineage>
</organism>
<dbReference type="InterPro" id="IPR001782">
    <property type="entry name" value="Flag_FlgI"/>
</dbReference>
<dbReference type="GO" id="GO:0071973">
    <property type="term" value="P:bacterial-type flagellum-dependent cell motility"/>
    <property type="evidence" value="ECO:0007669"/>
    <property type="project" value="InterPro"/>
</dbReference>
<dbReference type="EMBL" id="MEUJ01000010">
    <property type="protein sequence ID" value="OGC39334.1"/>
    <property type="molecule type" value="Genomic_DNA"/>
</dbReference>
<dbReference type="GO" id="GO:0009428">
    <property type="term" value="C:bacterial-type flagellum basal body, distal rod, P ring"/>
    <property type="evidence" value="ECO:0007669"/>
    <property type="project" value="InterPro"/>
</dbReference>
<gene>
    <name evidence="5" type="primary">flgI</name>
    <name evidence="6" type="ORF">A2438_00120</name>
</gene>
<evidence type="ECO:0000313" key="6">
    <source>
        <dbReference type="EMBL" id="OGC39334.1"/>
    </source>
</evidence>
<sequence precursor="true">MKRILFVIFCLSFAASCFAASPPVRIKDISHILEARENQLMGFGLVVGLSNTGDTQQTGFTQQAMTNLLSKMGVMPQGVDFKSRNVAAVMVTAKLPAYVKSGQKLDVTVASMGDATSLQGGTLLTTPLSGIDEKVYAVAQGNILVGAPQIAPTLSPIRKSKETAGTIPGGALVEKEVPITFAAQNEITIVIDQPDNTTANRMVQSISRAGVTAWAEDAGTVKVSTGGSDLVGLMARIENLTLIPDTVAKVVISERTGTIVIGENVRLAPFAVSFGGIQVSVNNLRFDSDGTDTQTTSLRTHSNAQVTKRESVGVRAVPQGPTLGALVRALNSIRANPQDLVGILQAIKKAGALNADLEVM</sequence>
<comment type="similarity">
    <text evidence="5">Belongs to the FlgI family.</text>
</comment>
<keyword evidence="4 5" id="KW-0975">Bacterial flagellum</keyword>
<evidence type="ECO:0000256" key="4">
    <source>
        <dbReference type="ARBA" id="ARBA00023143"/>
    </source>
</evidence>
<keyword evidence="3 5" id="KW-0732">Signal</keyword>
<protein>
    <recommendedName>
        <fullName evidence="5">Flagellar P-ring protein</fullName>
    </recommendedName>
    <alternativeName>
        <fullName evidence="5">Basal body P-ring protein</fullName>
    </alternativeName>
</protein>
<dbReference type="PANTHER" id="PTHR30381">
    <property type="entry name" value="FLAGELLAR P-RING PERIPLASMIC PROTEIN FLGI"/>
    <property type="match status" value="1"/>
</dbReference>
<feature type="signal peptide" evidence="5">
    <location>
        <begin position="1"/>
        <end position="19"/>
    </location>
</feature>
<comment type="subunit">
    <text evidence="5">The basal body constitutes a major portion of the flagellar organelle and consists of four rings (L,P,S, and M) mounted on a central rod.</text>
</comment>
<dbReference type="AlphaFoldDB" id="A0A1F4U2Z7"/>